<sequence length="53" mass="6091">MNSMGLFFADFGFRVFYKVVRLIHNTKVTKSLCEINGKRGRLVAFPFFIVCAT</sequence>
<dbReference type="EMBL" id="CP049055">
    <property type="protein sequence ID" value="QII14099.1"/>
    <property type="molecule type" value="Genomic_DNA"/>
</dbReference>
<dbReference type="Proteomes" id="UP000501926">
    <property type="component" value="Chromosome"/>
</dbReference>
<organism evidence="1 2">
    <name type="scientific">Kuenenia stuttgartiensis</name>
    <dbReference type="NCBI Taxonomy" id="174633"/>
    <lineage>
        <taxon>Bacteria</taxon>
        <taxon>Pseudomonadati</taxon>
        <taxon>Planctomycetota</taxon>
        <taxon>Candidatus Brocadiia</taxon>
        <taxon>Candidatus Brocadiales</taxon>
        <taxon>Candidatus Brocadiaceae</taxon>
        <taxon>Candidatus Kuenenia</taxon>
    </lineage>
</organism>
<name>A0A6G7GXV7_KUEST</name>
<evidence type="ECO:0000313" key="2">
    <source>
        <dbReference type="Proteomes" id="UP000501926"/>
    </source>
</evidence>
<dbReference type="AlphaFoldDB" id="A0A6G7GXV7"/>
<reference evidence="1 2" key="1">
    <citation type="submission" date="2020-02" db="EMBL/GenBank/DDBJ databases">
        <title>Newly sequenced genome of strain CSTR1 showed variability in Candidatus Kuenenia stuttgartiensis genomes.</title>
        <authorList>
            <person name="Ding C."/>
            <person name="Adrian L."/>
        </authorList>
    </citation>
    <scope>NUCLEOTIDE SEQUENCE [LARGE SCALE GENOMIC DNA]</scope>
    <source>
        <strain evidence="1 2">CSTR1</strain>
    </source>
</reference>
<accession>A0A6G7GXV7</accession>
<gene>
    <name evidence="1" type="ORF">KsCSTR_47220</name>
</gene>
<proteinExistence type="predicted"/>
<evidence type="ECO:0000313" key="1">
    <source>
        <dbReference type="EMBL" id="QII14099.1"/>
    </source>
</evidence>
<protein>
    <submittedName>
        <fullName evidence="1">Uncharacterized protein</fullName>
    </submittedName>
</protein>